<feature type="region of interest" description="Disordered" evidence="1">
    <location>
        <begin position="136"/>
        <end position="170"/>
    </location>
</feature>
<proteinExistence type="predicted"/>
<dbReference type="RefSeq" id="WP_183852678.1">
    <property type="nucleotide sequence ID" value="NZ_JACHOO010000002.1"/>
</dbReference>
<comment type="caution">
    <text evidence="2">The sequence shown here is derived from an EMBL/GenBank/DDBJ whole genome shotgun (WGS) entry which is preliminary data.</text>
</comment>
<protein>
    <submittedName>
        <fullName evidence="2">Uncharacterized protein</fullName>
    </submittedName>
</protein>
<keyword evidence="3" id="KW-1185">Reference proteome</keyword>
<organism evidence="2 3">
    <name type="scientific">Prosthecomicrobium pneumaticum</name>
    <dbReference type="NCBI Taxonomy" id="81895"/>
    <lineage>
        <taxon>Bacteria</taxon>
        <taxon>Pseudomonadati</taxon>
        <taxon>Pseudomonadota</taxon>
        <taxon>Alphaproteobacteria</taxon>
        <taxon>Hyphomicrobiales</taxon>
        <taxon>Kaistiaceae</taxon>
        <taxon>Prosthecomicrobium</taxon>
    </lineage>
</organism>
<evidence type="ECO:0000256" key="1">
    <source>
        <dbReference type="SAM" id="MobiDB-lite"/>
    </source>
</evidence>
<sequence length="184" mass="20236">MGEGVARRKLSGDDLAAMETLYRDGVSIYVIADRFRIQHSTVGYHARTKGWRRTARVHVTRATERSVPVRPRSQRRETRRVRIVRRMITAFERQIAALEARFGEGAGAALDEPGVKMLGALAKTFETLIALDRAAREAPRRGGRTGEAAAGDPDDRTAEGAGGDAGDRDRLRAEIADRLSKLIG</sequence>
<gene>
    <name evidence="2" type="ORF">GGQ63_000741</name>
</gene>
<dbReference type="EMBL" id="JACHOO010000002">
    <property type="protein sequence ID" value="MBB5751689.1"/>
    <property type="molecule type" value="Genomic_DNA"/>
</dbReference>
<evidence type="ECO:0000313" key="2">
    <source>
        <dbReference type="EMBL" id="MBB5751689.1"/>
    </source>
</evidence>
<dbReference type="Gene3D" id="1.10.10.60">
    <property type="entry name" value="Homeodomain-like"/>
    <property type="match status" value="1"/>
</dbReference>
<accession>A0A7W9CU53</accession>
<dbReference type="AlphaFoldDB" id="A0A7W9CU53"/>
<evidence type="ECO:0000313" key="3">
    <source>
        <dbReference type="Proteomes" id="UP000523821"/>
    </source>
</evidence>
<reference evidence="2 3" key="1">
    <citation type="submission" date="2020-08" db="EMBL/GenBank/DDBJ databases">
        <title>Genomic Encyclopedia of Type Strains, Phase IV (KMG-IV): sequencing the most valuable type-strain genomes for metagenomic binning, comparative biology and taxonomic classification.</title>
        <authorList>
            <person name="Goeker M."/>
        </authorList>
    </citation>
    <scope>NUCLEOTIDE SEQUENCE [LARGE SCALE GENOMIC DNA]</scope>
    <source>
        <strain evidence="2 3">DSM 16268</strain>
    </source>
</reference>
<dbReference type="Proteomes" id="UP000523821">
    <property type="component" value="Unassembled WGS sequence"/>
</dbReference>
<name>A0A7W9CU53_9HYPH</name>